<protein>
    <submittedName>
        <fullName evidence="1">Uncharacterized protein</fullName>
    </submittedName>
</protein>
<comment type="caution">
    <text evidence="1">The sequence shown here is derived from an EMBL/GenBank/DDBJ whole genome shotgun (WGS) entry which is preliminary data.</text>
</comment>
<gene>
    <name evidence="1" type="ORF">CWI75_17625</name>
</gene>
<name>A0A2N5XXX0_9GAMM</name>
<sequence length="342" mass="39289">MIIDTRKNLNTPHALNSGVDIFLTLTPLHQIFVTSLLSSNHFTNSAQIVINMAKKSFEADNVDVINCDFQKRRLVDRISLYRRLARFIKNLLRDDLINSITAPHPNCIICNSLMFANGNHRVNILEDGLGSYYNSKNIGFIKRKSRMHVWQAPILGFSYSDYDGHFSGINVRRMDSGFFLDPSLVYMPERFNKLCKLNLNISSSPPRLDKGHRLLVLDQNIESVLRPEHCKEMRKKMYDYVNSYRSERIILKRHPAIHSGLNVNAFKQRLEEVDPSDAAELTAMVYSPTIVLSFFSSALANIKRMMPHVECIAIMPEKYNKDETALCQIKSCFDNMGVEILR</sequence>
<dbReference type="EMBL" id="PKLZ01000018">
    <property type="protein sequence ID" value="PLW80998.1"/>
    <property type="molecule type" value="Genomic_DNA"/>
</dbReference>
<organism evidence="1 2">
    <name type="scientific">Kineobactrum sediminis</name>
    <dbReference type="NCBI Taxonomy" id="1905677"/>
    <lineage>
        <taxon>Bacteria</taxon>
        <taxon>Pseudomonadati</taxon>
        <taxon>Pseudomonadota</taxon>
        <taxon>Gammaproteobacteria</taxon>
        <taxon>Cellvibrionales</taxon>
        <taxon>Halieaceae</taxon>
        <taxon>Kineobactrum</taxon>
    </lineage>
</organism>
<accession>A0A2N5XXX0</accession>
<dbReference type="RefSeq" id="WP_101522851.1">
    <property type="nucleotide sequence ID" value="NZ_PKLZ01000018.1"/>
</dbReference>
<proteinExistence type="predicted"/>
<reference evidence="2" key="1">
    <citation type="submission" date="2017-11" db="EMBL/GenBank/DDBJ databases">
        <title>The draft genome sequence of Chromatocurvus sp. F02.</title>
        <authorList>
            <person name="Du Z.-J."/>
            <person name="Chang Y.-Q."/>
        </authorList>
    </citation>
    <scope>NUCLEOTIDE SEQUENCE [LARGE SCALE GENOMIC DNA]</scope>
    <source>
        <strain evidence="2">F02</strain>
    </source>
</reference>
<evidence type="ECO:0000313" key="2">
    <source>
        <dbReference type="Proteomes" id="UP000234845"/>
    </source>
</evidence>
<dbReference type="AlphaFoldDB" id="A0A2N5XXX0"/>
<dbReference type="OrthoDB" id="6892987at2"/>
<dbReference type="Proteomes" id="UP000234845">
    <property type="component" value="Unassembled WGS sequence"/>
</dbReference>
<evidence type="ECO:0000313" key="1">
    <source>
        <dbReference type="EMBL" id="PLW80998.1"/>
    </source>
</evidence>
<keyword evidence="2" id="KW-1185">Reference proteome</keyword>